<proteinExistence type="predicted"/>
<feature type="compositionally biased region" description="Basic and acidic residues" evidence="1">
    <location>
        <begin position="105"/>
        <end position="144"/>
    </location>
</feature>
<name>A0A396S5Y9_9SPHN</name>
<keyword evidence="2" id="KW-0472">Membrane</keyword>
<keyword evidence="2" id="KW-0812">Transmembrane</keyword>
<sequence length="283" mass="30530">MERAEKAALGIAALGHVALFGLLSVGFLATPNPADLKSKPIEVSLADDIALESGSPTPEADPRQVEAPEEGPLELAATPPPPAPETPRVDPTPPPRVEPTPAPRPAERARPRPERPKAREEARPEPRRSRLDSSIVEDLRERTKAGRPRSSRISRDMIEGATDNVSRGRDTTPPGAAATPAVQAALAAEVVRQLRPHWRAPTGPDAEKLRTTVRVALNRNGGIIGTPEIVRQTGVTASNSAQKELHAERAIRAVQLAAPFNLPAEYYDTWKVLTPNFDRNLSQ</sequence>
<evidence type="ECO:0000256" key="2">
    <source>
        <dbReference type="SAM" id="Phobius"/>
    </source>
</evidence>
<dbReference type="RefSeq" id="WP_118862333.1">
    <property type="nucleotide sequence ID" value="NZ_QWLV01000001.1"/>
</dbReference>
<evidence type="ECO:0000313" key="4">
    <source>
        <dbReference type="Proteomes" id="UP000266693"/>
    </source>
</evidence>
<protein>
    <submittedName>
        <fullName evidence="3">Cell envelope biogenesis protein TolA</fullName>
    </submittedName>
</protein>
<dbReference type="Gene3D" id="3.30.1150.10">
    <property type="match status" value="1"/>
</dbReference>
<keyword evidence="4" id="KW-1185">Reference proteome</keyword>
<dbReference type="OrthoDB" id="7161229at2"/>
<dbReference type="Pfam" id="PF13103">
    <property type="entry name" value="TonB_2"/>
    <property type="match status" value="1"/>
</dbReference>
<organism evidence="3 4">
    <name type="scientific">Sphingomonas gilva</name>
    <dbReference type="NCBI Taxonomy" id="2305907"/>
    <lineage>
        <taxon>Bacteria</taxon>
        <taxon>Pseudomonadati</taxon>
        <taxon>Pseudomonadota</taxon>
        <taxon>Alphaproteobacteria</taxon>
        <taxon>Sphingomonadales</taxon>
        <taxon>Sphingomonadaceae</taxon>
        <taxon>Sphingomonas</taxon>
    </lineage>
</organism>
<dbReference type="SUPFAM" id="SSF74653">
    <property type="entry name" value="TolA/TonB C-terminal domain"/>
    <property type="match status" value="1"/>
</dbReference>
<dbReference type="EMBL" id="QWLV01000001">
    <property type="protein sequence ID" value="RHW18825.1"/>
    <property type="molecule type" value="Genomic_DNA"/>
</dbReference>
<feature type="transmembrane region" description="Helical" evidence="2">
    <location>
        <begin position="7"/>
        <end position="29"/>
    </location>
</feature>
<feature type="compositionally biased region" description="Pro residues" evidence="1">
    <location>
        <begin position="78"/>
        <end position="104"/>
    </location>
</feature>
<comment type="caution">
    <text evidence="3">The sequence shown here is derived from an EMBL/GenBank/DDBJ whole genome shotgun (WGS) entry which is preliminary data.</text>
</comment>
<dbReference type="AlphaFoldDB" id="A0A396S5Y9"/>
<reference evidence="3 4" key="1">
    <citation type="submission" date="2018-08" db="EMBL/GenBank/DDBJ databases">
        <title>The multiple taxonomic identification of Sphingomonas gilva.</title>
        <authorList>
            <person name="Zhu D."/>
            <person name="Zheng S."/>
        </authorList>
    </citation>
    <scope>NUCLEOTIDE SEQUENCE [LARGE SCALE GENOMIC DNA]</scope>
    <source>
        <strain evidence="3 4">ZDH117</strain>
    </source>
</reference>
<evidence type="ECO:0000313" key="3">
    <source>
        <dbReference type="EMBL" id="RHW18825.1"/>
    </source>
</evidence>
<feature type="region of interest" description="Disordered" evidence="1">
    <location>
        <begin position="47"/>
        <end position="175"/>
    </location>
</feature>
<accession>A0A396S5Y9</accession>
<dbReference type="Proteomes" id="UP000266693">
    <property type="component" value="Unassembled WGS sequence"/>
</dbReference>
<evidence type="ECO:0000256" key="1">
    <source>
        <dbReference type="SAM" id="MobiDB-lite"/>
    </source>
</evidence>
<keyword evidence="2" id="KW-1133">Transmembrane helix</keyword>
<gene>
    <name evidence="3" type="ORF">D1610_01335</name>
</gene>